<evidence type="ECO:0000256" key="1">
    <source>
        <dbReference type="ARBA" id="ARBA00004141"/>
    </source>
</evidence>
<proteinExistence type="inferred from homology"/>
<dbReference type="PANTHER" id="PTHR48021">
    <property type="match status" value="1"/>
</dbReference>
<evidence type="ECO:0000256" key="7">
    <source>
        <dbReference type="SAM" id="Phobius"/>
    </source>
</evidence>
<comment type="similarity">
    <text evidence="2">Belongs to the major facilitator superfamily. Sugar transporter (TC 2.A.1.1) family.</text>
</comment>
<evidence type="ECO:0000256" key="6">
    <source>
        <dbReference type="ARBA" id="ARBA00023136"/>
    </source>
</evidence>
<keyword evidence="4 7" id="KW-0812">Transmembrane</keyword>
<keyword evidence="10" id="KW-1185">Reference proteome</keyword>
<accession>A0AA41V039</accession>
<gene>
    <name evidence="9" type="ORF">MKW94_012102</name>
</gene>
<comment type="subcellular location">
    <subcellularLocation>
        <location evidence="1">Membrane</location>
        <topology evidence="1">Multi-pass membrane protein</topology>
    </subcellularLocation>
</comment>
<evidence type="ECO:0000256" key="3">
    <source>
        <dbReference type="ARBA" id="ARBA00022597"/>
    </source>
</evidence>
<keyword evidence="3" id="KW-0813">Transport</keyword>
<dbReference type="SUPFAM" id="SSF103473">
    <property type="entry name" value="MFS general substrate transporter"/>
    <property type="match status" value="1"/>
</dbReference>
<evidence type="ECO:0000256" key="5">
    <source>
        <dbReference type="ARBA" id="ARBA00022989"/>
    </source>
</evidence>
<feature type="domain" description="Major facilitator superfamily (MFS) profile" evidence="8">
    <location>
        <begin position="1"/>
        <end position="88"/>
    </location>
</feature>
<dbReference type="GO" id="GO:0022857">
    <property type="term" value="F:transmembrane transporter activity"/>
    <property type="evidence" value="ECO:0007669"/>
    <property type="project" value="InterPro"/>
</dbReference>
<dbReference type="InterPro" id="IPR020846">
    <property type="entry name" value="MFS_dom"/>
</dbReference>
<dbReference type="InterPro" id="IPR005828">
    <property type="entry name" value="MFS_sugar_transport-like"/>
</dbReference>
<name>A0AA41V039_PAPNU</name>
<dbReference type="AlphaFoldDB" id="A0AA41V039"/>
<evidence type="ECO:0000259" key="8">
    <source>
        <dbReference type="PROSITE" id="PS50850"/>
    </source>
</evidence>
<dbReference type="PROSITE" id="PS50850">
    <property type="entry name" value="MFS"/>
    <property type="match status" value="1"/>
</dbReference>
<keyword evidence="6 7" id="KW-0472">Membrane</keyword>
<evidence type="ECO:0000256" key="4">
    <source>
        <dbReference type="ARBA" id="ARBA00022692"/>
    </source>
</evidence>
<dbReference type="InterPro" id="IPR036259">
    <property type="entry name" value="MFS_trans_sf"/>
</dbReference>
<comment type="caution">
    <text evidence="9">The sequence shown here is derived from an EMBL/GenBank/DDBJ whole genome shotgun (WGS) entry which is preliminary data.</text>
</comment>
<feature type="non-terminal residue" evidence="9">
    <location>
        <position position="88"/>
    </location>
</feature>
<reference evidence="9" key="1">
    <citation type="submission" date="2022-03" db="EMBL/GenBank/DDBJ databases">
        <title>A functionally conserved STORR gene fusion in Papaver species that diverged 16.8 million years ago.</title>
        <authorList>
            <person name="Catania T."/>
        </authorList>
    </citation>
    <scope>NUCLEOTIDE SEQUENCE</scope>
    <source>
        <strain evidence="9">S-191538</strain>
    </source>
</reference>
<keyword evidence="5 7" id="KW-1133">Transmembrane helix</keyword>
<dbReference type="GO" id="GO:0016020">
    <property type="term" value="C:membrane"/>
    <property type="evidence" value="ECO:0007669"/>
    <property type="project" value="UniProtKB-SubCell"/>
</dbReference>
<keyword evidence="3" id="KW-0762">Sugar transport</keyword>
<dbReference type="PANTHER" id="PTHR48021:SF13">
    <property type="entry name" value="SUGAR TRANSPORTER ERD6-LIKE 7"/>
    <property type="match status" value="1"/>
</dbReference>
<protein>
    <recommendedName>
        <fullName evidence="8">Major facilitator superfamily (MFS) profile domain-containing protein</fullName>
    </recommendedName>
</protein>
<evidence type="ECO:0000313" key="10">
    <source>
        <dbReference type="Proteomes" id="UP001177140"/>
    </source>
</evidence>
<organism evidence="9 10">
    <name type="scientific">Papaver nudicaule</name>
    <name type="common">Iceland poppy</name>
    <dbReference type="NCBI Taxonomy" id="74823"/>
    <lineage>
        <taxon>Eukaryota</taxon>
        <taxon>Viridiplantae</taxon>
        <taxon>Streptophyta</taxon>
        <taxon>Embryophyta</taxon>
        <taxon>Tracheophyta</taxon>
        <taxon>Spermatophyta</taxon>
        <taxon>Magnoliopsida</taxon>
        <taxon>Ranunculales</taxon>
        <taxon>Papaveraceae</taxon>
        <taxon>Papaveroideae</taxon>
        <taxon>Papaver</taxon>
    </lineage>
</organism>
<feature type="transmembrane region" description="Helical" evidence="7">
    <location>
        <begin position="58"/>
        <end position="82"/>
    </location>
</feature>
<evidence type="ECO:0000256" key="2">
    <source>
        <dbReference type="ARBA" id="ARBA00010992"/>
    </source>
</evidence>
<dbReference type="Proteomes" id="UP001177140">
    <property type="component" value="Unassembled WGS sequence"/>
</dbReference>
<evidence type="ECO:0000313" key="9">
    <source>
        <dbReference type="EMBL" id="MCL7026629.1"/>
    </source>
</evidence>
<feature type="transmembrane region" description="Helical" evidence="7">
    <location>
        <begin position="26"/>
        <end position="46"/>
    </location>
</feature>
<dbReference type="Gene3D" id="1.20.1250.20">
    <property type="entry name" value="MFS general substrate transporter like domains"/>
    <property type="match status" value="1"/>
</dbReference>
<dbReference type="EMBL" id="JAJJMA010059285">
    <property type="protein sequence ID" value="MCL7026629.1"/>
    <property type="molecule type" value="Genomic_DNA"/>
</dbReference>
<sequence>MRVSAVFCIEGWFAIYFSKGVVSLDIGRVCSGYGMGLFSYVVPVFIAEIAPKHLRGGLATLNQLMIVTGVSFTFIIGTFLSWRTLALI</sequence>
<dbReference type="InterPro" id="IPR050549">
    <property type="entry name" value="MFS_Trehalose_Transporter"/>
</dbReference>
<dbReference type="Pfam" id="PF00083">
    <property type="entry name" value="Sugar_tr"/>
    <property type="match status" value="1"/>
</dbReference>